<keyword evidence="7" id="KW-1185">Reference proteome</keyword>
<evidence type="ECO:0000313" key="6">
    <source>
        <dbReference type="EMBL" id="PIA50391.1"/>
    </source>
</evidence>
<dbReference type="GO" id="GO:0003700">
    <property type="term" value="F:DNA-binding transcription factor activity"/>
    <property type="evidence" value="ECO:0007669"/>
    <property type="project" value="InterPro"/>
</dbReference>
<evidence type="ECO:0000259" key="5">
    <source>
        <dbReference type="PROSITE" id="PS51293"/>
    </source>
</evidence>
<dbReference type="PANTHER" id="PTHR43952">
    <property type="entry name" value="MYB FAMILY TRANSCRIPTION FACTOR-RELATED"/>
    <property type="match status" value="1"/>
</dbReference>
<dbReference type="Gene3D" id="1.10.10.60">
    <property type="entry name" value="Homeodomain-like"/>
    <property type="match status" value="1"/>
</dbReference>
<evidence type="ECO:0000256" key="3">
    <source>
        <dbReference type="ARBA" id="ARBA00023242"/>
    </source>
</evidence>
<dbReference type="PANTHER" id="PTHR43952:SF75">
    <property type="entry name" value="PROTEIN RADIALIS-LIKE 6"/>
    <property type="match status" value="1"/>
</dbReference>
<protein>
    <submittedName>
        <fullName evidence="6">Uncharacterized protein</fullName>
    </submittedName>
</protein>
<dbReference type="InterPro" id="IPR044636">
    <property type="entry name" value="RADIALIS-like"/>
</dbReference>
<accession>A0A2G5E3W3</accession>
<dbReference type="InParanoid" id="A0A2G5E3W3"/>
<keyword evidence="3" id="KW-0539">Nucleus</keyword>
<dbReference type="EMBL" id="KZ305030">
    <property type="protein sequence ID" value="PIA50391.1"/>
    <property type="molecule type" value="Genomic_DNA"/>
</dbReference>
<evidence type="ECO:0000256" key="1">
    <source>
        <dbReference type="ARBA" id="ARBA00023015"/>
    </source>
</evidence>
<proteinExistence type="predicted"/>
<feature type="domain" description="Myb-like" evidence="4">
    <location>
        <begin position="12"/>
        <end position="61"/>
    </location>
</feature>
<dbReference type="InterPro" id="IPR017884">
    <property type="entry name" value="SANT_dom"/>
</dbReference>
<evidence type="ECO:0000259" key="4">
    <source>
        <dbReference type="PROSITE" id="PS50090"/>
    </source>
</evidence>
<dbReference type="CDD" id="cd00167">
    <property type="entry name" value="SANT"/>
    <property type="match status" value="1"/>
</dbReference>
<dbReference type="InterPro" id="IPR009057">
    <property type="entry name" value="Homeodomain-like_sf"/>
</dbReference>
<reference evidence="6 7" key="1">
    <citation type="submission" date="2017-09" db="EMBL/GenBank/DDBJ databases">
        <title>WGS assembly of Aquilegia coerulea Goldsmith.</title>
        <authorList>
            <person name="Hodges S."/>
            <person name="Kramer E."/>
            <person name="Nordborg M."/>
            <person name="Tomkins J."/>
            <person name="Borevitz J."/>
            <person name="Derieg N."/>
            <person name="Yan J."/>
            <person name="Mihaltcheva S."/>
            <person name="Hayes R.D."/>
            <person name="Rokhsar D."/>
        </authorList>
    </citation>
    <scope>NUCLEOTIDE SEQUENCE [LARGE SCALE GENOMIC DNA]</scope>
    <source>
        <strain evidence="7">cv. Goldsmith</strain>
    </source>
</reference>
<gene>
    <name evidence="6" type="ORF">AQUCO_01300851v1</name>
</gene>
<dbReference type="AlphaFoldDB" id="A0A2G5E3W3"/>
<dbReference type="STRING" id="218851.A0A2G5E3W3"/>
<organism evidence="6 7">
    <name type="scientific">Aquilegia coerulea</name>
    <name type="common">Rocky mountain columbine</name>
    <dbReference type="NCBI Taxonomy" id="218851"/>
    <lineage>
        <taxon>Eukaryota</taxon>
        <taxon>Viridiplantae</taxon>
        <taxon>Streptophyta</taxon>
        <taxon>Embryophyta</taxon>
        <taxon>Tracheophyta</taxon>
        <taxon>Spermatophyta</taxon>
        <taxon>Magnoliopsida</taxon>
        <taxon>Ranunculales</taxon>
        <taxon>Ranunculaceae</taxon>
        <taxon>Thalictroideae</taxon>
        <taxon>Aquilegia</taxon>
    </lineage>
</organism>
<dbReference type="PROSITE" id="PS50090">
    <property type="entry name" value="MYB_LIKE"/>
    <property type="match status" value="1"/>
</dbReference>
<evidence type="ECO:0000313" key="7">
    <source>
        <dbReference type="Proteomes" id="UP000230069"/>
    </source>
</evidence>
<feature type="domain" description="SANT" evidence="5">
    <location>
        <begin position="7"/>
        <end position="65"/>
    </location>
</feature>
<keyword evidence="2" id="KW-0804">Transcription</keyword>
<dbReference type="PROSITE" id="PS51293">
    <property type="entry name" value="SANT"/>
    <property type="match status" value="1"/>
</dbReference>
<dbReference type="SUPFAM" id="SSF46689">
    <property type="entry name" value="Homeodomain-like"/>
    <property type="match status" value="1"/>
</dbReference>
<dbReference type="Proteomes" id="UP000230069">
    <property type="component" value="Unassembled WGS sequence"/>
</dbReference>
<name>A0A2G5E3W3_AQUCA</name>
<dbReference type="InterPro" id="IPR001005">
    <property type="entry name" value="SANT/Myb"/>
</dbReference>
<dbReference type="Pfam" id="PF00249">
    <property type="entry name" value="Myb_DNA-binding"/>
    <property type="match status" value="1"/>
</dbReference>
<evidence type="ECO:0000256" key="2">
    <source>
        <dbReference type="ARBA" id="ARBA00023163"/>
    </source>
</evidence>
<sequence length="100" mass="11331">MASAGTSSVSIWTEEENQKFESALEEAMKSFDYEDYWNCVAREVGGGKSVEDVKEQFAKLKRDVKKIDDGRVPVPNYKPLSECLIAVAKARMSENDYEQK</sequence>
<keyword evidence="1" id="KW-0805">Transcription regulation</keyword>